<protein>
    <submittedName>
        <fullName evidence="1">Uncharacterized protein</fullName>
    </submittedName>
</protein>
<dbReference type="AlphaFoldDB" id="A0AAD7TBS6"/>
<proteinExistence type="predicted"/>
<accession>A0AAD7TBS6</accession>
<dbReference type="Proteomes" id="UP001221898">
    <property type="component" value="Unassembled WGS sequence"/>
</dbReference>
<gene>
    <name evidence="1" type="ORF">AAFF_G00284730</name>
</gene>
<organism evidence="1 2">
    <name type="scientific">Aldrovandia affinis</name>
    <dbReference type="NCBI Taxonomy" id="143900"/>
    <lineage>
        <taxon>Eukaryota</taxon>
        <taxon>Metazoa</taxon>
        <taxon>Chordata</taxon>
        <taxon>Craniata</taxon>
        <taxon>Vertebrata</taxon>
        <taxon>Euteleostomi</taxon>
        <taxon>Actinopterygii</taxon>
        <taxon>Neopterygii</taxon>
        <taxon>Teleostei</taxon>
        <taxon>Notacanthiformes</taxon>
        <taxon>Halosauridae</taxon>
        <taxon>Aldrovandia</taxon>
    </lineage>
</organism>
<keyword evidence="2" id="KW-1185">Reference proteome</keyword>
<comment type="caution">
    <text evidence="1">The sequence shown here is derived from an EMBL/GenBank/DDBJ whole genome shotgun (WGS) entry which is preliminary data.</text>
</comment>
<evidence type="ECO:0000313" key="2">
    <source>
        <dbReference type="Proteomes" id="UP001221898"/>
    </source>
</evidence>
<reference evidence="1" key="1">
    <citation type="journal article" date="2023" name="Science">
        <title>Genome structures resolve the early diversification of teleost fishes.</title>
        <authorList>
            <person name="Parey E."/>
            <person name="Louis A."/>
            <person name="Montfort J."/>
            <person name="Bouchez O."/>
            <person name="Roques C."/>
            <person name="Iampietro C."/>
            <person name="Lluch J."/>
            <person name="Castinel A."/>
            <person name="Donnadieu C."/>
            <person name="Desvignes T."/>
            <person name="Floi Bucao C."/>
            <person name="Jouanno E."/>
            <person name="Wen M."/>
            <person name="Mejri S."/>
            <person name="Dirks R."/>
            <person name="Jansen H."/>
            <person name="Henkel C."/>
            <person name="Chen W.J."/>
            <person name="Zahm M."/>
            <person name="Cabau C."/>
            <person name="Klopp C."/>
            <person name="Thompson A.W."/>
            <person name="Robinson-Rechavi M."/>
            <person name="Braasch I."/>
            <person name="Lecointre G."/>
            <person name="Bobe J."/>
            <person name="Postlethwait J.H."/>
            <person name="Berthelot C."/>
            <person name="Roest Crollius H."/>
            <person name="Guiguen Y."/>
        </authorList>
    </citation>
    <scope>NUCLEOTIDE SEQUENCE</scope>
    <source>
        <strain evidence="1">NC1722</strain>
    </source>
</reference>
<sequence length="127" mass="14723">MLQTSFKLVKGKMASRSTPCKAFVLLSTADSATRVRRNWSVDEDRYYVSLPQRLSEYGCKREVQKTVWRVGVEFDVCITGSNYLYLQLNAFGRPSHYPTDHVAPVPGTRRFRRRPRPLRACAPDWPR</sequence>
<dbReference type="EMBL" id="JAINUG010000004">
    <property type="protein sequence ID" value="KAJ8417246.1"/>
    <property type="molecule type" value="Genomic_DNA"/>
</dbReference>
<evidence type="ECO:0000313" key="1">
    <source>
        <dbReference type="EMBL" id="KAJ8417246.1"/>
    </source>
</evidence>
<name>A0AAD7TBS6_9TELE</name>